<name>A0A1G2QZL0_9BACT</name>
<protein>
    <submittedName>
        <fullName evidence="1">Uncharacterized protein</fullName>
    </submittedName>
</protein>
<proteinExistence type="predicted"/>
<reference evidence="1 2" key="1">
    <citation type="journal article" date="2016" name="Nat. Commun.">
        <title>Thousands of microbial genomes shed light on interconnected biogeochemical processes in an aquifer system.</title>
        <authorList>
            <person name="Anantharaman K."/>
            <person name="Brown C.T."/>
            <person name="Hug L.A."/>
            <person name="Sharon I."/>
            <person name="Castelle C.J."/>
            <person name="Probst A.J."/>
            <person name="Thomas B.C."/>
            <person name="Singh A."/>
            <person name="Wilkins M.J."/>
            <person name="Karaoz U."/>
            <person name="Brodie E.L."/>
            <person name="Williams K.H."/>
            <person name="Hubbard S.S."/>
            <person name="Banfield J.F."/>
        </authorList>
    </citation>
    <scope>NUCLEOTIDE SEQUENCE [LARGE SCALE GENOMIC DNA]</scope>
</reference>
<evidence type="ECO:0000313" key="1">
    <source>
        <dbReference type="EMBL" id="OHA65897.1"/>
    </source>
</evidence>
<accession>A0A1G2QZL0</accession>
<organism evidence="1 2">
    <name type="scientific">Candidatus Wildermuthbacteria bacterium RIFCSPHIGHO2_02_FULL_45_25</name>
    <dbReference type="NCBI Taxonomy" id="1802450"/>
    <lineage>
        <taxon>Bacteria</taxon>
        <taxon>Candidatus Wildermuthiibacteriota</taxon>
    </lineage>
</organism>
<dbReference type="EMBL" id="MHTV01000040">
    <property type="protein sequence ID" value="OHA65897.1"/>
    <property type="molecule type" value="Genomic_DNA"/>
</dbReference>
<evidence type="ECO:0000313" key="2">
    <source>
        <dbReference type="Proteomes" id="UP000178092"/>
    </source>
</evidence>
<dbReference type="AlphaFoldDB" id="A0A1G2QZL0"/>
<gene>
    <name evidence="1" type="ORF">A3C04_00160</name>
</gene>
<dbReference type="Proteomes" id="UP000178092">
    <property type="component" value="Unassembled WGS sequence"/>
</dbReference>
<comment type="caution">
    <text evidence="1">The sequence shown here is derived from an EMBL/GenBank/DDBJ whole genome shotgun (WGS) entry which is preliminary data.</text>
</comment>
<sequence length="74" mass="8771">MLDFVLVLAEHAEFATVEKQEDLEVLVMLRDPQYLEGSEKEKQPSLDTYLGKHREREESLRNFAEQWEGVWFAD</sequence>